<feature type="transmembrane region" description="Helical" evidence="6">
    <location>
        <begin position="324"/>
        <end position="344"/>
    </location>
</feature>
<reference evidence="9" key="1">
    <citation type="journal article" date="2019" name="Int. J. Syst. Evol. Microbiol.">
        <title>The Global Catalogue of Microorganisms (GCM) 10K type strain sequencing project: providing services to taxonomists for standard genome sequencing and annotation.</title>
        <authorList>
            <consortium name="The Broad Institute Genomics Platform"/>
            <consortium name="The Broad Institute Genome Sequencing Center for Infectious Disease"/>
            <person name="Wu L."/>
            <person name="Ma J."/>
        </authorList>
    </citation>
    <scope>NUCLEOTIDE SEQUENCE [LARGE SCALE GENOMIC DNA]</scope>
    <source>
        <strain evidence="9">KCTC 12848</strain>
    </source>
</reference>
<evidence type="ECO:0000256" key="6">
    <source>
        <dbReference type="SAM" id="Phobius"/>
    </source>
</evidence>
<keyword evidence="9" id="KW-1185">Reference proteome</keyword>
<evidence type="ECO:0000256" key="1">
    <source>
        <dbReference type="ARBA" id="ARBA00004141"/>
    </source>
</evidence>
<comment type="subcellular location">
    <subcellularLocation>
        <location evidence="1">Membrane</location>
        <topology evidence="1">Multi-pass membrane protein</topology>
    </subcellularLocation>
</comment>
<feature type="transmembrane region" description="Helical" evidence="6">
    <location>
        <begin position="414"/>
        <end position="437"/>
    </location>
</feature>
<dbReference type="PANTHER" id="PTHR12778">
    <property type="entry name" value="SOLUTE CARRIER FAMILY 33 ACETYL-COA TRANSPORTER -RELATED"/>
    <property type="match status" value="1"/>
</dbReference>
<dbReference type="EMBL" id="JBHUJD010000004">
    <property type="protein sequence ID" value="MFD2309642.1"/>
    <property type="molecule type" value="Genomic_DNA"/>
</dbReference>
<dbReference type="Pfam" id="PF07690">
    <property type="entry name" value="MFS_1"/>
    <property type="match status" value="1"/>
</dbReference>
<feature type="transmembrane region" description="Helical" evidence="6">
    <location>
        <begin position="159"/>
        <end position="177"/>
    </location>
</feature>
<sequence>MQEQTLTWGQALRIYLKPRVLVMFFLGFSAGLPYLLVFTTLTAWLRDYGVSRTAIGFFAWVGITYSIKVLWAPVIDTVRLPLLTRWLGKRRSWMLVAQLGIAAGLFGLSQVNPQLALTQVALLCLWVAFSSATQDVVIDAYRIEAVLPEYQGAMAANYIAGYRVALLVAGAGALYVAEWGNWSISYMSMAMLMGVGIIATLLIAEPDHARVKREAEVFQHAWVDRVLGGGDHSRLWEWFVRAVCCPFLEFFQRNGRFALVLLLFVGIFRLSDIAMGIMAYPFYLDLGFSKTDIAEIGKIFGFFCTVAGAYLGGVIVLRYGILRPLIVGAAMAAATNLLFAHLAQVGPDRAWLAVVISADNISGGFANAVFIAYISSLTNQAYTATQYALFNSLMTLPGKFISGFSGMVVDAQGYSVYFIYVAIIGTPAILLAIYLWWRDKRTGESGAGPG</sequence>
<protein>
    <submittedName>
        <fullName evidence="8">AmpG family muropeptide MFS transporter</fullName>
    </submittedName>
</protein>
<feature type="transmembrane region" description="Helical" evidence="6">
    <location>
        <begin position="50"/>
        <end position="71"/>
    </location>
</feature>
<dbReference type="InterPro" id="IPR011701">
    <property type="entry name" value="MFS"/>
</dbReference>
<keyword evidence="2" id="KW-0813">Transport</keyword>
<keyword evidence="3 6" id="KW-0812">Transmembrane</keyword>
<dbReference type="NCBIfam" id="TIGR00901">
    <property type="entry name" value="2A0125"/>
    <property type="match status" value="1"/>
</dbReference>
<evidence type="ECO:0000256" key="3">
    <source>
        <dbReference type="ARBA" id="ARBA00022692"/>
    </source>
</evidence>
<proteinExistence type="predicted"/>
<feature type="transmembrane region" description="Helical" evidence="6">
    <location>
        <begin position="350"/>
        <end position="375"/>
    </location>
</feature>
<dbReference type="RefSeq" id="WP_265720227.1">
    <property type="nucleotide sequence ID" value="NZ_JAPIVK010000002.1"/>
</dbReference>
<feature type="transmembrane region" description="Helical" evidence="6">
    <location>
        <begin position="387"/>
        <end position="408"/>
    </location>
</feature>
<dbReference type="InterPro" id="IPR036259">
    <property type="entry name" value="MFS_trans_sf"/>
</dbReference>
<dbReference type="SUPFAM" id="SSF103473">
    <property type="entry name" value="MFS general substrate transporter"/>
    <property type="match status" value="1"/>
</dbReference>
<keyword evidence="4 6" id="KW-1133">Transmembrane helix</keyword>
<feature type="domain" description="Major facilitator superfamily (MFS) profile" evidence="7">
    <location>
        <begin position="19"/>
        <end position="440"/>
    </location>
</feature>
<feature type="transmembrane region" description="Helical" evidence="6">
    <location>
        <begin position="183"/>
        <end position="204"/>
    </location>
</feature>
<dbReference type="PANTHER" id="PTHR12778:SF10">
    <property type="entry name" value="MAJOR FACILITATOR SUPERFAMILY DOMAIN-CONTAINING PROTEIN 3"/>
    <property type="match status" value="1"/>
</dbReference>
<feature type="transmembrane region" description="Helical" evidence="6">
    <location>
        <begin position="117"/>
        <end position="138"/>
    </location>
</feature>
<comment type="caution">
    <text evidence="8">The sequence shown here is derived from an EMBL/GenBank/DDBJ whole genome shotgun (WGS) entry which is preliminary data.</text>
</comment>
<dbReference type="Gene3D" id="1.20.1250.20">
    <property type="entry name" value="MFS general substrate transporter like domains"/>
    <property type="match status" value="2"/>
</dbReference>
<feature type="transmembrane region" description="Helical" evidence="6">
    <location>
        <begin position="92"/>
        <end position="111"/>
    </location>
</feature>
<dbReference type="Proteomes" id="UP001597425">
    <property type="component" value="Unassembled WGS sequence"/>
</dbReference>
<evidence type="ECO:0000256" key="2">
    <source>
        <dbReference type="ARBA" id="ARBA00022448"/>
    </source>
</evidence>
<feature type="transmembrane region" description="Helical" evidence="6">
    <location>
        <begin position="257"/>
        <end position="279"/>
    </location>
</feature>
<evidence type="ECO:0000313" key="9">
    <source>
        <dbReference type="Proteomes" id="UP001597425"/>
    </source>
</evidence>
<dbReference type="InterPro" id="IPR020846">
    <property type="entry name" value="MFS_dom"/>
</dbReference>
<organism evidence="8 9">
    <name type="scientific">Microbulbifer halophilus</name>
    <dbReference type="NCBI Taxonomy" id="453963"/>
    <lineage>
        <taxon>Bacteria</taxon>
        <taxon>Pseudomonadati</taxon>
        <taxon>Pseudomonadota</taxon>
        <taxon>Gammaproteobacteria</taxon>
        <taxon>Cellvibrionales</taxon>
        <taxon>Microbulbiferaceae</taxon>
        <taxon>Microbulbifer</taxon>
    </lineage>
</organism>
<name>A0ABW5E8J2_9GAMM</name>
<evidence type="ECO:0000256" key="4">
    <source>
        <dbReference type="ARBA" id="ARBA00022989"/>
    </source>
</evidence>
<evidence type="ECO:0000313" key="8">
    <source>
        <dbReference type="EMBL" id="MFD2309642.1"/>
    </source>
</evidence>
<keyword evidence="5 6" id="KW-0472">Membrane</keyword>
<accession>A0ABW5E8J2</accession>
<feature type="transmembrane region" description="Helical" evidence="6">
    <location>
        <begin position="20"/>
        <end position="44"/>
    </location>
</feature>
<gene>
    <name evidence="8" type="ORF">ACFSKX_04360</name>
</gene>
<feature type="transmembrane region" description="Helical" evidence="6">
    <location>
        <begin position="299"/>
        <end position="317"/>
    </location>
</feature>
<dbReference type="InterPro" id="IPR004752">
    <property type="entry name" value="AmpG_permease/AT-1"/>
</dbReference>
<evidence type="ECO:0000259" key="7">
    <source>
        <dbReference type="PROSITE" id="PS50850"/>
    </source>
</evidence>
<evidence type="ECO:0000256" key="5">
    <source>
        <dbReference type="ARBA" id="ARBA00023136"/>
    </source>
</evidence>
<dbReference type="PROSITE" id="PS50850">
    <property type="entry name" value="MFS"/>
    <property type="match status" value="1"/>
</dbReference>